<feature type="compositionally biased region" description="Polar residues" evidence="1">
    <location>
        <begin position="394"/>
        <end position="404"/>
    </location>
</feature>
<dbReference type="Pfam" id="PF07444">
    <property type="entry name" value="Ycf66_N"/>
    <property type="match status" value="1"/>
</dbReference>
<feature type="transmembrane region" description="Helical" evidence="2">
    <location>
        <begin position="110"/>
        <end position="129"/>
    </location>
</feature>
<sequence length="486" mass="52299">MKTSLGRYRNPHPFLENVTVKPWVLRPFMQRRWCGAKDNSSVCVASKSTLSSKGRLYFRRVQTRSHPVMTVAMVNVDFASPSLVLGAALIGCGVLLLQMRNMQTQISRDADIVVAAMVSIVGSTLIFQGWRLDPLLLLCQALTTSVAFWYGLEAFRLRSKASMEEQSLLPPPEASSSNMMSGYPPQQQQQQQAPFTSTAPPQAYAPPSAPNVYNQQYTSTSYPPPAGFIPNGGYLPPALEDQAGYYAWLTGQQQPQDSAAAASYSWGQPAPGTAAAGTSRGSLVMMGEPATDSMIRYDYFGNTQDEVLYQSSSGLAPQPGLQDDQYAAAVGSSYDPLPAQLYSSGASSTSSYPAMEMPPPFNQLPGQGYSVSGIRAEGPQDQYNNGVPGTWYPSSYYGSQQTSGVPPGSGNFYPDQRESEQQGTGPFPRSADVSAYGSKAEQSPHTAGLGSEMLPGSNQTSGPGQKGSVAKVRGHVRSYEEVDDWE</sequence>
<protein>
    <submittedName>
        <fullName evidence="3">Uncharacterized protein</fullName>
    </submittedName>
</protein>
<feature type="transmembrane region" description="Helical" evidence="2">
    <location>
        <begin position="78"/>
        <end position="98"/>
    </location>
</feature>
<evidence type="ECO:0000256" key="1">
    <source>
        <dbReference type="SAM" id="MobiDB-lite"/>
    </source>
</evidence>
<proteinExistence type="predicted"/>
<comment type="caution">
    <text evidence="3">The sequence shown here is derived from an EMBL/GenBank/DDBJ whole genome shotgun (WGS) entry which is preliminary data.</text>
</comment>
<gene>
    <name evidence="3" type="ORF">CEUSTIGMA_g4052.t1</name>
</gene>
<keyword evidence="2" id="KW-0472">Membrane</keyword>
<accession>A0A250X0M9</accession>
<evidence type="ECO:0000313" key="3">
    <source>
        <dbReference type="EMBL" id="GAX76606.1"/>
    </source>
</evidence>
<dbReference type="InterPro" id="IPR010004">
    <property type="entry name" value="Uncharacterised_Ycf66"/>
</dbReference>
<dbReference type="OrthoDB" id="34884at2759"/>
<feature type="region of interest" description="Disordered" evidence="1">
    <location>
        <begin position="166"/>
        <end position="210"/>
    </location>
</feature>
<dbReference type="STRING" id="1157962.A0A250X0M9"/>
<evidence type="ECO:0000313" key="4">
    <source>
        <dbReference type="Proteomes" id="UP000232323"/>
    </source>
</evidence>
<dbReference type="Proteomes" id="UP000232323">
    <property type="component" value="Unassembled WGS sequence"/>
</dbReference>
<keyword evidence="2" id="KW-1133">Transmembrane helix</keyword>
<reference evidence="3 4" key="1">
    <citation type="submission" date="2017-08" db="EMBL/GenBank/DDBJ databases">
        <title>Acidophilic green algal genome provides insights into adaptation to an acidic environment.</title>
        <authorList>
            <person name="Hirooka S."/>
            <person name="Hirose Y."/>
            <person name="Kanesaki Y."/>
            <person name="Higuchi S."/>
            <person name="Fujiwara T."/>
            <person name="Onuma R."/>
            <person name="Era A."/>
            <person name="Ohbayashi R."/>
            <person name="Uzuka A."/>
            <person name="Nozaki H."/>
            <person name="Yoshikawa H."/>
            <person name="Miyagishima S.Y."/>
        </authorList>
    </citation>
    <scope>NUCLEOTIDE SEQUENCE [LARGE SCALE GENOMIC DNA]</scope>
    <source>
        <strain evidence="3 4">NIES-2499</strain>
    </source>
</reference>
<feature type="compositionally biased region" description="Low complexity" evidence="1">
    <location>
        <begin position="184"/>
        <end position="202"/>
    </location>
</feature>
<evidence type="ECO:0000256" key="2">
    <source>
        <dbReference type="SAM" id="Phobius"/>
    </source>
</evidence>
<organism evidence="3 4">
    <name type="scientific">Chlamydomonas eustigma</name>
    <dbReference type="NCBI Taxonomy" id="1157962"/>
    <lineage>
        <taxon>Eukaryota</taxon>
        <taxon>Viridiplantae</taxon>
        <taxon>Chlorophyta</taxon>
        <taxon>core chlorophytes</taxon>
        <taxon>Chlorophyceae</taxon>
        <taxon>CS clade</taxon>
        <taxon>Chlamydomonadales</taxon>
        <taxon>Chlamydomonadaceae</taxon>
        <taxon>Chlamydomonas</taxon>
    </lineage>
</organism>
<keyword evidence="2" id="KW-0812">Transmembrane</keyword>
<dbReference type="EMBL" id="BEGY01000018">
    <property type="protein sequence ID" value="GAX76606.1"/>
    <property type="molecule type" value="Genomic_DNA"/>
</dbReference>
<feature type="region of interest" description="Disordered" evidence="1">
    <location>
        <begin position="259"/>
        <end position="278"/>
    </location>
</feature>
<keyword evidence="4" id="KW-1185">Reference proteome</keyword>
<feature type="region of interest" description="Disordered" evidence="1">
    <location>
        <begin position="394"/>
        <end position="486"/>
    </location>
</feature>
<dbReference type="AlphaFoldDB" id="A0A250X0M9"/>
<name>A0A250X0M9_9CHLO</name>